<dbReference type="OrthoDB" id="1467932at2"/>
<evidence type="ECO:0000313" key="2">
    <source>
        <dbReference type="EMBL" id="ANW96320.1"/>
    </source>
</evidence>
<dbReference type="STRING" id="1790137.AXE80_08535"/>
<keyword evidence="3" id="KW-1185">Reference proteome</keyword>
<name>A0A1B1Y6C8_9FLAO</name>
<organism evidence="2 3">
    <name type="scientific">Wenyingzhuangia fucanilytica</name>
    <dbReference type="NCBI Taxonomy" id="1790137"/>
    <lineage>
        <taxon>Bacteria</taxon>
        <taxon>Pseudomonadati</taxon>
        <taxon>Bacteroidota</taxon>
        <taxon>Flavobacteriia</taxon>
        <taxon>Flavobacteriales</taxon>
        <taxon>Flavobacteriaceae</taxon>
        <taxon>Wenyingzhuangia</taxon>
    </lineage>
</organism>
<reference evidence="2 3" key="1">
    <citation type="submission" date="2016-02" db="EMBL/GenBank/DDBJ databases">
        <authorList>
            <person name="Wen L."/>
            <person name="He K."/>
            <person name="Yang H."/>
        </authorList>
    </citation>
    <scope>NUCLEOTIDE SEQUENCE [LARGE SCALE GENOMIC DNA]</scope>
    <source>
        <strain evidence="2 3">CZ1127</strain>
    </source>
</reference>
<keyword evidence="1" id="KW-0175">Coiled coil</keyword>
<dbReference type="KEGG" id="wfu:AXE80_08535"/>
<feature type="coiled-coil region" evidence="1">
    <location>
        <begin position="1"/>
        <end position="63"/>
    </location>
</feature>
<proteinExistence type="predicted"/>
<accession>A0A1B1Y6C8</accession>
<protein>
    <submittedName>
        <fullName evidence="2">Uncharacterized protein</fullName>
    </submittedName>
</protein>
<sequence length="96" mass="10997">MGSQQNIIATLEANIEQLLERYEFLQKENQILSNSNFVLQQSNKGLEDEILFYKEQLQVLKIAKTIGGSEGYKKDTKAKIDFLVAEIDQCIKELNT</sequence>
<dbReference type="AlphaFoldDB" id="A0A1B1Y6C8"/>
<dbReference type="RefSeq" id="WP_068826322.1">
    <property type="nucleotide sequence ID" value="NZ_CP014224.1"/>
</dbReference>
<dbReference type="EMBL" id="CP014224">
    <property type="protein sequence ID" value="ANW96320.1"/>
    <property type="molecule type" value="Genomic_DNA"/>
</dbReference>
<gene>
    <name evidence="2" type="ORF">AXE80_08535</name>
</gene>
<dbReference type="Proteomes" id="UP000092967">
    <property type="component" value="Chromosome"/>
</dbReference>
<evidence type="ECO:0000313" key="3">
    <source>
        <dbReference type="Proteomes" id="UP000092967"/>
    </source>
</evidence>
<evidence type="ECO:0000256" key="1">
    <source>
        <dbReference type="SAM" id="Coils"/>
    </source>
</evidence>